<evidence type="ECO:0000256" key="1">
    <source>
        <dbReference type="SAM" id="MobiDB-lite"/>
    </source>
</evidence>
<dbReference type="AlphaFoldDB" id="A0A939HQ58"/>
<sequence length="1215" mass="123192">MRPTYLALVLSPPFRSPVTTCAPGLSPRPATRPIQGSAPAGPAASAPTRLAAFALAGCVFVACLPVPALAVSHGHRPATARRAAGRTVADTDPDRQAGPGLFIPCDAATGLAVFRSGDTLVFVADRPLPHAARLTGWPQPADSALQSVVLDSATLFRLALPAPVQDVALSHDPDGWHVRVHLAGPHAFAGSSSPPPPPVSPQAAPSGSRSAPPLAEVALPGHVVFTGVGPGHVLDLPDPASGARLLVATSTGVTGAVPAARAAVGYSLRPSWQGVVVAADSEQITLRETSRGPDIQAVAMDPLPVGQALASHPGAQGQDRVWLGLDTPPPAGTGAASGTLDAARQDWLRAHAALLAAVTAPVRPPAQASKPAAKPTPVPPAPPDPATPQDDPQNTAPPPEDAPPTPSDAPSGETGADSAAPASPDAPADAPDASAGDDGGSVSFSQQNPGDAGATVQEDSPQPDAPAQDGPVAVTPPGQTGNAENADSRSAEGQTEDRQPEGTQTAGQQAPDGQVADRQAQDSHIQDGHAPDGQAKDGQATTGQAMDRRVTDGQGGTGQVDTPRATSGTTGADRAPSGVSSPALEPVPSWPVRITAAREALALGLVQESWLLLRDLPMPVPATPPLTPLPGRGGVRGGNTSWGADTPQSLALLRACAALLAGQTEAARPLADADIRLGPEWELWRALYQMQAGSDSTQTAILLARNLARLQAYPAPVRDLLAPRVAQYIARFGPQAARAVLFTLPDDGTFALAQGLLAWREGQEDTARAMFERLAGAETAATAAYARAALVGLMLGQDQISPAMAADAYAQLLGMPTGGRASHTAQAHPAARAGHGATPDMAGAGMGGGTGVAGPDAAIRLDYAQALVQAGKIPAAMAVLAGLTPGEQTPTDRIEAAWRAALYALVFGLGEQADKGGDTGRGGIAPPVGQSLPAPSAIQLDLVRENLPRLTDGPAKAKLLAGYGRQLLAAARDAGQEDGLETEQAPGANADTGHQTGHQTGPQSGRGAGKTPGPEANPALSRDGGQAAKLFAQAESLSAEPLMRADSAELVARAALDSGQVALARAALERGLLPDLPPDLAARRRYDEARLAAITGNTAGALLLLGEDESDAGLDLRARLHERAGQWAQAVLVLGRLCSRALPESGALTATQRGLALRLARDAVNANDPDTLRRLRGWVAGRVDLPRPVTLPAQPAGVARPTPAAVAGGATKGTP</sequence>
<feature type="region of interest" description="Disordered" evidence="1">
    <location>
        <begin position="972"/>
        <end position="1022"/>
    </location>
</feature>
<protein>
    <submittedName>
        <fullName evidence="2">Uncharacterized protein</fullName>
    </submittedName>
</protein>
<keyword evidence="3" id="KW-1185">Reference proteome</keyword>
<feature type="region of interest" description="Disordered" evidence="1">
    <location>
        <begin position="1191"/>
        <end position="1215"/>
    </location>
</feature>
<dbReference type="RefSeq" id="WP_207846719.1">
    <property type="nucleotide sequence ID" value="NZ_JAFVMH010000007.1"/>
</dbReference>
<reference evidence="2" key="1">
    <citation type="submission" date="2021-03" db="EMBL/GenBank/DDBJ databases">
        <title>The complete genome sequence of Acetobacter sp. TBRC 12339.</title>
        <authorList>
            <person name="Charoenyingcharoen P."/>
            <person name="Yukphan P."/>
        </authorList>
    </citation>
    <scope>NUCLEOTIDE SEQUENCE</scope>
    <source>
        <strain evidence="2">TBRC 12339</strain>
    </source>
</reference>
<name>A0A939HQ58_9PROT</name>
<feature type="compositionally biased region" description="Pro residues" evidence="1">
    <location>
        <begin position="395"/>
        <end position="407"/>
    </location>
</feature>
<dbReference type="EMBL" id="JAFVMH010000007">
    <property type="protein sequence ID" value="MBO1326028.1"/>
    <property type="molecule type" value="Genomic_DNA"/>
</dbReference>
<comment type="caution">
    <text evidence="2">The sequence shown here is derived from an EMBL/GenBank/DDBJ whole genome shotgun (WGS) entry which is preliminary data.</text>
</comment>
<gene>
    <name evidence="2" type="ORF">J2D77_12790</name>
</gene>
<feature type="region of interest" description="Disordered" evidence="1">
    <location>
        <begin position="364"/>
        <end position="587"/>
    </location>
</feature>
<feature type="compositionally biased region" description="Basic and acidic residues" evidence="1">
    <location>
        <begin position="519"/>
        <end position="530"/>
    </location>
</feature>
<accession>A0A939HQ58</accession>
<evidence type="ECO:0000313" key="3">
    <source>
        <dbReference type="Proteomes" id="UP000664073"/>
    </source>
</evidence>
<feature type="compositionally biased region" description="Basic and acidic residues" evidence="1">
    <location>
        <begin position="486"/>
        <end position="500"/>
    </location>
</feature>
<feature type="compositionally biased region" description="Pro residues" evidence="1">
    <location>
        <begin position="374"/>
        <end position="386"/>
    </location>
</feature>
<organism evidence="2 3">
    <name type="scientific">Acetobacter garciniae</name>
    <dbReference type="NCBI Taxonomy" id="2817435"/>
    <lineage>
        <taxon>Bacteria</taxon>
        <taxon>Pseudomonadati</taxon>
        <taxon>Pseudomonadota</taxon>
        <taxon>Alphaproteobacteria</taxon>
        <taxon>Acetobacterales</taxon>
        <taxon>Acetobacteraceae</taxon>
        <taxon>Acetobacter</taxon>
    </lineage>
</organism>
<feature type="compositionally biased region" description="Low complexity" evidence="1">
    <location>
        <begin position="364"/>
        <end position="373"/>
    </location>
</feature>
<proteinExistence type="predicted"/>
<feature type="region of interest" description="Disordered" evidence="1">
    <location>
        <begin position="187"/>
        <end position="213"/>
    </location>
</feature>
<dbReference type="Proteomes" id="UP000664073">
    <property type="component" value="Unassembled WGS sequence"/>
</dbReference>
<feature type="compositionally biased region" description="Polar residues" evidence="1">
    <location>
        <begin position="992"/>
        <end position="1003"/>
    </location>
</feature>
<evidence type="ECO:0000313" key="2">
    <source>
        <dbReference type="EMBL" id="MBO1326028.1"/>
    </source>
</evidence>
<feature type="compositionally biased region" description="Low complexity" evidence="1">
    <location>
        <begin position="408"/>
        <end position="436"/>
    </location>
</feature>